<dbReference type="InterPro" id="IPR032675">
    <property type="entry name" value="LRR_dom_sf"/>
</dbReference>
<reference evidence="1" key="1">
    <citation type="submission" date="2020-11" db="EMBL/GenBank/DDBJ databases">
        <authorList>
            <person name="Tran Van P."/>
        </authorList>
    </citation>
    <scope>NUCLEOTIDE SEQUENCE</scope>
</reference>
<dbReference type="AlphaFoldDB" id="A0A7R9EMB9"/>
<proteinExistence type="predicted"/>
<dbReference type="Gene3D" id="3.80.10.10">
    <property type="entry name" value="Ribonuclease Inhibitor"/>
    <property type="match status" value="1"/>
</dbReference>
<organism evidence="1">
    <name type="scientific">Timema bartmani</name>
    <dbReference type="NCBI Taxonomy" id="61472"/>
    <lineage>
        <taxon>Eukaryota</taxon>
        <taxon>Metazoa</taxon>
        <taxon>Ecdysozoa</taxon>
        <taxon>Arthropoda</taxon>
        <taxon>Hexapoda</taxon>
        <taxon>Insecta</taxon>
        <taxon>Pterygota</taxon>
        <taxon>Neoptera</taxon>
        <taxon>Polyneoptera</taxon>
        <taxon>Phasmatodea</taxon>
        <taxon>Timematodea</taxon>
        <taxon>Timematoidea</taxon>
        <taxon>Timematidae</taxon>
        <taxon>Timema</taxon>
    </lineage>
</organism>
<protein>
    <submittedName>
        <fullName evidence="1">Uncharacterized protein</fullName>
    </submittedName>
</protein>
<accession>A0A7R9EMB9</accession>
<evidence type="ECO:0000313" key="1">
    <source>
        <dbReference type="EMBL" id="CAD7437866.1"/>
    </source>
</evidence>
<name>A0A7R9EMB9_9NEOP</name>
<sequence length="466" mass="51888">MVKMFSKIPRQMKTISDIFTNPSTPADKVAQAGEKMFLEMYQASADQQDLNQRRYAAFLNTSTKPKPDLASLPWYVVSLIKVCEQSLYRRCEERVHPTEIRTSISPSSAVELNTTSALANYATEAANAPLFGTPPLGGPPLGGPPLGGPPLEGPSLLKGPPLPSALVVSLDEKIVEYVAVKRTVVGVDDEAPKVAVAAIILVIAYLVEDVVLAANVILDLVEVVNDAVVEVLIKVAASLSLVQKWFAFYSSPIPNLFTLIPTQEKEQKRQLFYVTDTAETLTIVHIVAGDGLPKFVCLDCEMIVNSFAQFSARVQDVQKLLETEKLGFGKVQAYALHSGYLWDTSWRLDKLAELGLELNNLRSGYLWDTSWRLEKLAELGLELNNLRSGYLWDTSWRLEKLAELGLELNNLRSGYLWDTSWRLEKLAELGLELNNLRSGYLWDTSWRLEKLAELGLELNNLRSGYL</sequence>
<dbReference type="SUPFAM" id="SSF52058">
    <property type="entry name" value="L domain-like"/>
    <property type="match status" value="1"/>
</dbReference>
<dbReference type="EMBL" id="OD564334">
    <property type="protein sequence ID" value="CAD7437866.1"/>
    <property type="molecule type" value="Genomic_DNA"/>
</dbReference>
<dbReference type="Gene3D" id="3.40.1800.20">
    <property type="match status" value="1"/>
</dbReference>
<gene>
    <name evidence="1" type="ORF">TBIB3V08_LOCUS468</name>
</gene>